<dbReference type="eggNOG" id="COG1344">
    <property type="taxonomic scope" value="Bacteria"/>
</dbReference>
<dbReference type="Pfam" id="PF00700">
    <property type="entry name" value="Flagellin_C"/>
    <property type="match status" value="1"/>
</dbReference>
<dbReference type="InterPro" id="IPR046358">
    <property type="entry name" value="Flagellin_C"/>
</dbReference>
<dbReference type="SUPFAM" id="SSF64518">
    <property type="entry name" value="Phase 1 flagellin"/>
    <property type="match status" value="2"/>
</dbReference>
<dbReference type="AlphaFoldDB" id="Q216W9"/>
<name>Q216W9_RHOPB</name>
<reference evidence="2" key="1">
    <citation type="submission" date="2006-03" db="EMBL/GenBank/DDBJ databases">
        <title>Complete sequence of Rhodopseudomonas palustris BisB18.</title>
        <authorList>
            <consortium name="US DOE Joint Genome Institute"/>
            <person name="Copeland A."/>
            <person name="Lucas S."/>
            <person name="Lapidus A."/>
            <person name="Barry K."/>
            <person name="Detter J.C."/>
            <person name="Glavina del Rio T."/>
            <person name="Hammon N."/>
            <person name="Israni S."/>
            <person name="Dalin E."/>
            <person name="Tice H."/>
            <person name="Pitluck S."/>
            <person name="Chain P."/>
            <person name="Malfatti S."/>
            <person name="Shin M."/>
            <person name="Vergez L."/>
            <person name="Schmutz J."/>
            <person name="Larimer F."/>
            <person name="Land M."/>
            <person name="Hauser L."/>
            <person name="Pelletier D.A."/>
            <person name="Kyrpides N."/>
            <person name="Anderson I."/>
            <person name="Oda Y."/>
            <person name="Harwood C.S."/>
            <person name="Richardson P."/>
        </authorList>
    </citation>
    <scope>NUCLEOTIDE SEQUENCE [LARGE SCALE GENOMIC DNA]</scope>
    <source>
        <strain evidence="2">BisB18</strain>
    </source>
</reference>
<proteinExistence type="predicted"/>
<dbReference type="Gene3D" id="1.20.1330.10">
    <property type="entry name" value="f41 fragment of flagellin, N-terminal domain"/>
    <property type="match status" value="1"/>
</dbReference>
<protein>
    <recommendedName>
        <fullName evidence="1">Flagellin C-terminal domain-containing protein</fullName>
    </recommendedName>
</protein>
<evidence type="ECO:0000259" key="1">
    <source>
        <dbReference type="Pfam" id="PF00700"/>
    </source>
</evidence>
<gene>
    <name evidence="2" type="ordered locus">RPC_2012</name>
</gene>
<organism evidence="2">
    <name type="scientific">Rhodopseudomonas palustris (strain BisB18)</name>
    <dbReference type="NCBI Taxonomy" id="316056"/>
    <lineage>
        <taxon>Bacteria</taxon>
        <taxon>Pseudomonadati</taxon>
        <taxon>Pseudomonadota</taxon>
        <taxon>Alphaproteobacteria</taxon>
        <taxon>Hyphomicrobiales</taxon>
        <taxon>Nitrobacteraceae</taxon>
        <taxon>Rhodopseudomonas</taxon>
    </lineage>
</organism>
<dbReference type="EMBL" id="CP000301">
    <property type="protein sequence ID" value="ABD87567.1"/>
    <property type="molecule type" value="Genomic_DNA"/>
</dbReference>
<dbReference type="RefSeq" id="WP_011472468.1">
    <property type="nucleotide sequence ID" value="NC_007925.1"/>
</dbReference>
<dbReference type="HOGENOM" id="CLU_013955_1_0_5"/>
<accession>Q216W9</accession>
<evidence type="ECO:0000313" key="2">
    <source>
        <dbReference type="EMBL" id="ABD87567.1"/>
    </source>
</evidence>
<dbReference type="STRING" id="316056.RPC_2012"/>
<dbReference type="KEGG" id="rpc:RPC_2012"/>
<sequence>MPSDITLSSATRQNLLSLQDTAELLATTQSRLSTQKKVNSALDNPVNYFAAQGLSARSADLLNLMDGIANGVQTVQAANQGITRIQGLIDAAKSAAQQALAVQNTSAGSTATGAVVAAANGKSLLATGSSGTGAAADGTHDYSGANGTAAASIFSVTDGFGNAATVTLDRNRLAQNVKDLSKVTSTEIVSQINQQLSQAGGFAAASLTTDGRLTFTSTMTGTDAALKVATLTGNTVDVGFGANVGTTVTATGIDSTDGSAKASVSGATITALGAASNFDLTSGDASISVQLGNGLTKTINLNKTADASLGVATLKAQDIATAINNQLKSDTGISGKVVATYDNVAGTVSLRTTAAGGDQKITVTSASTSTKDIGFGIGGDTTKARTAAGAGATAANGNNQRAVLAQQFNDLLTQISQTAQDARYQGMNLLYRTGSDPKENTLHLQFNEKDSSFLEIKGVKFDAMGLGITQVTGNFASNEEIKTATSQLTNAASTLRSQASTFGSNLTVVQNRQNFTKHMMNILDKGASDLTRADLNEETANQQALSLRNSLSISALSLANQSQQSILQLLRG</sequence>
<dbReference type="OrthoDB" id="9808068at2"/>
<feature type="domain" description="Flagellin C-terminal" evidence="1">
    <location>
        <begin position="488"/>
        <end position="570"/>
    </location>
</feature>